<organism evidence="2 3">
    <name type="scientific">Portunus trituberculatus</name>
    <name type="common">Swimming crab</name>
    <name type="synonym">Neptunus trituberculatus</name>
    <dbReference type="NCBI Taxonomy" id="210409"/>
    <lineage>
        <taxon>Eukaryota</taxon>
        <taxon>Metazoa</taxon>
        <taxon>Ecdysozoa</taxon>
        <taxon>Arthropoda</taxon>
        <taxon>Crustacea</taxon>
        <taxon>Multicrustacea</taxon>
        <taxon>Malacostraca</taxon>
        <taxon>Eumalacostraca</taxon>
        <taxon>Eucarida</taxon>
        <taxon>Decapoda</taxon>
        <taxon>Pleocyemata</taxon>
        <taxon>Brachyura</taxon>
        <taxon>Eubrachyura</taxon>
        <taxon>Portunoidea</taxon>
        <taxon>Portunidae</taxon>
        <taxon>Portuninae</taxon>
        <taxon>Portunus</taxon>
    </lineage>
</organism>
<evidence type="ECO:0000313" key="2">
    <source>
        <dbReference type="EMBL" id="MPC44984.1"/>
    </source>
</evidence>
<name>A0A5B7FKP1_PORTR</name>
<accession>A0A5B7FKP1</accession>
<feature type="region of interest" description="Disordered" evidence="1">
    <location>
        <begin position="16"/>
        <end position="36"/>
    </location>
</feature>
<comment type="caution">
    <text evidence="2">The sequence shown here is derived from an EMBL/GenBank/DDBJ whole genome shotgun (WGS) entry which is preliminary data.</text>
</comment>
<dbReference type="AlphaFoldDB" id="A0A5B7FKP1"/>
<dbReference type="Proteomes" id="UP000324222">
    <property type="component" value="Unassembled WGS sequence"/>
</dbReference>
<gene>
    <name evidence="2" type="ORF">E2C01_038667</name>
</gene>
<evidence type="ECO:0000256" key="1">
    <source>
        <dbReference type="SAM" id="MobiDB-lite"/>
    </source>
</evidence>
<protein>
    <submittedName>
        <fullName evidence="2">Uncharacterized protein</fullName>
    </submittedName>
</protein>
<sequence length="121" mass="13501">MKTTCLYPISSCHHPGPPHHTITHRRRRRHSMGTPADLPIVASERENVGGKGRGWFPFTEDMAAPLPSPLWSWEGGGPQRSHKVLFPSYGGEVGRVGRAILIHICEQVSNDKEEEEEEVVV</sequence>
<proteinExistence type="predicted"/>
<dbReference type="EMBL" id="VSRR010006519">
    <property type="protein sequence ID" value="MPC44984.1"/>
    <property type="molecule type" value="Genomic_DNA"/>
</dbReference>
<keyword evidence="3" id="KW-1185">Reference proteome</keyword>
<reference evidence="2 3" key="1">
    <citation type="submission" date="2019-05" db="EMBL/GenBank/DDBJ databases">
        <title>Another draft genome of Portunus trituberculatus and its Hox gene families provides insights of decapod evolution.</title>
        <authorList>
            <person name="Jeong J.-H."/>
            <person name="Song I."/>
            <person name="Kim S."/>
            <person name="Choi T."/>
            <person name="Kim D."/>
            <person name="Ryu S."/>
            <person name="Kim W."/>
        </authorList>
    </citation>
    <scope>NUCLEOTIDE SEQUENCE [LARGE SCALE GENOMIC DNA]</scope>
    <source>
        <tissue evidence="2">Muscle</tissue>
    </source>
</reference>
<evidence type="ECO:0000313" key="3">
    <source>
        <dbReference type="Proteomes" id="UP000324222"/>
    </source>
</evidence>
<feature type="compositionally biased region" description="Basic residues" evidence="1">
    <location>
        <begin position="21"/>
        <end position="31"/>
    </location>
</feature>